<reference evidence="3 5" key="1">
    <citation type="submission" date="2016-04" db="EMBL/GenBank/DDBJ databases">
        <title>Genome sequence of Methanosphaera cuniculi DSM 4103.</title>
        <authorList>
            <person name="Poehlein A."/>
            <person name="Seedorf H."/>
            <person name="Daniel R."/>
        </authorList>
    </citation>
    <scope>NUCLEOTIDE SEQUENCE [LARGE SCALE GENOMIC DNA]</scope>
    <source>
        <strain evidence="3 5">DSM 4103</strain>
    </source>
</reference>
<dbReference type="Proteomes" id="UP000246004">
    <property type="component" value="Unassembled WGS sequence"/>
</dbReference>
<evidence type="ECO:0000256" key="1">
    <source>
        <dbReference type="SAM" id="Phobius"/>
    </source>
</evidence>
<dbReference type="EMBL" id="LMVN01000001">
    <property type="protein sequence ID" value="PAV08214.1"/>
    <property type="molecule type" value="Genomic_DNA"/>
</dbReference>
<evidence type="ECO:0000313" key="3">
    <source>
        <dbReference type="EMBL" id="PWL08300.1"/>
    </source>
</evidence>
<proteinExistence type="predicted"/>
<evidence type="ECO:0000313" key="2">
    <source>
        <dbReference type="EMBL" id="PAV08214.1"/>
    </source>
</evidence>
<dbReference type="AlphaFoldDB" id="A0A2A2HG13"/>
<reference evidence="2 4" key="2">
    <citation type="journal article" date="2017" name="BMC Genomics">
        <title>Genomic analysis of methanogenic archaea reveals a shift towards energy conservation.</title>
        <authorList>
            <person name="Gilmore S.P."/>
            <person name="Henske J.K."/>
            <person name="Sexton J.A."/>
            <person name="Solomon K.V."/>
            <person name="Seppala S."/>
            <person name="Yoo J.I."/>
            <person name="Huyett L.M."/>
            <person name="Pressman A."/>
            <person name="Cogan J.Z."/>
            <person name="Kivenson V."/>
            <person name="Peng X."/>
            <person name="Tan Y."/>
            <person name="Valentine D.L."/>
            <person name="O'Malley M.A."/>
        </authorList>
    </citation>
    <scope>NUCLEOTIDE SEQUENCE [LARGE SCALE GENOMIC DNA]</scope>
    <source>
        <strain evidence="2 4">1R-7</strain>
    </source>
</reference>
<evidence type="ECO:0000313" key="5">
    <source>
        <dbReference type="Proteomes" id="UP000246004"/>
    </source>
</evidence>
<evidence type="ECO:0000313" key="4">
    <source>
        <dbReference type="Proteomes" id="UP000217528"/>
    </source>
</evidence>
<feature type="transmembrane region" description="Helical" evidence="1">
    <location>
        <begin position="16"/>
        <end position="37"/>
    </location>
</feature>
<name>A0A2A2HG13_9EURY</name>
<gene>
    <name evidence="2" type="ORF">ASJ82_03205</name>
    <name evidence="3" type="ORF">MSCUN_07360</name>
</gene>
<organism evidence="2 4">
    <name type="scientific">Methanosphaera cuniculi</name>
    <dbReference type="NCBI Taxonomy" id="1077256"/>
    <lineage>
        <taxon>Archaea</taxon>
        <taxon>Methanobacteriati</taxon>
        <taxon>Methanobacteriota</taxon>
        <taxon>Methanomada group</taxon>
        <taxon>Methanobacteria</taxon>
        <taxon>Methanobacteriales</taxon>
        <taxon>Methanobacteriaceae</taxon>
        <taxon>Methanosphaera</taxon>
    </lineage>
</organism>
<keyword evidence="4" id="KW-1185">Reference proteome</keyword>
<dbReference type="OrthoDB" id="65729at2157"/>
<dbReference type="EMBL" id="LWMS01000020">
    <property type="protein sequence ID" value="PWL08300.1"/>
    <property type="molecule type" value="Genomic_DNA"/>
</dbReference>
<comment type="caution">
    <text evidence="2">The sequence shown here is derived from an EMBL/GenBank/DDBJ whole genome shotgun (WGS) entry which is preliminary data.</text>
</comment>
<keyword evidence="1" id="KW-1133">Transmembrane helix</keyword>
<keyword evidence="1" id="KW-0812">Transmembrane</keyword>
<sequence length="101" mass="10688">MATAEISLTIGDPVGIIIGILLIIGGILILCATKGLICNTDDDVKYNVFARLEILGIVDMVGVLVLILVGQPALGVVYFILAPFATHAIAKGHFRGEQEEQ</sequence>
<protein>
    <submittedName>
        <fullName evidence="3">Putative monovalent cation/H+ antiporter subunit G</fullName>
    </submittedName>
</protein>
<keyword evidence="1" id="KW-0472">Membrane</keyword>
<accession>A0A2A2HG13</accession>
<dbReference type="RefSeq" id="WP_095607864.1">
    <property type="nucleotide sequence ID" value="NZ_CAUHCB010000018.1"/>
</dbReference>
<dbReference type="Proteomes" id="UP000217528">
    <property type="component" value="Unassembled WGS sequence"/>
</dbReference>